<reference evidence="1 2" key="1">
    <citation type="journal article" date="2018" name="Nat. Ecol. Evol.">
        <title>Pezizomycetes genomes reveal the molecular basis of ectomycorrhizal truffle lifestyle.</title>
        <authorList>
            <person name="Murat C."/>
            <person name="Payen T."/>
            <person name="Noel B."/>
            <person name="Kuo A."/>
            <person name="Morin E."/>
            <person name="Chen J."/>
            <person name="Kohler A."/>
            <person name="Krizsan K."/>
            <person name="Balestrini R."/>
            <person name="Da Silva C."/>
            <person name="Montanini B."/>
            <person name="Hainaut M."/>
            <person name="Levati E."/>
            <person name="Barry K.W."/>
            <person name="Belfiori B."/>
            <person name="Cichocki N."/>
            <person name="Clum A."/>
            <person name="Dockter R.B."/>
            <person name="Fauchery L."/>
            <person name="Guy J."/>
            <person name="Iotti M."/>
            <person name="Le Tacon F."/>
            <person name="Lindquist E.A."/>
            <person name="Lipzen A."/>
            <person name="Malagnac F."/>
            <person name="Mello A."/>
            <person name="Molinier V."/>
            <person name="Miyauchi S."/>
            <person name="Poulain J."/>
            <person name="Riccioni C."/>
            <person name="Rubini A."/>
            <person name="Sitrit Y."/>
            <person name="Splivallo R."/>
            <person name="Traeger S."/>
            <person name="Wang M."/>
            <person name="Zifcakova L."/>
            <person name="Wipf D."/>
            <person name="Zambonelli A."/>
            <person name="Paolocci F."/>
            <person name="Nowrousian M."/>
            <person name="Ottonello S."/>
            <person name="Baldrian P."/>
            <person name="Spatafora J.W."/>
            <person name="Henrissat B."/>
            <person name="Nagy L.G."/>
            <person name="Aury J.M."/>
            <person name="Wincker P."/>
            <person name="Grigoriev I.V."/>
            <person name="Bonfante P."/>
            <person name="Martin F.M."/>
        </authorList>
    </citation>
    <scope>NUCLEOTIDE SEQUENCE [LARGE SCALE GENOMIC DNA]</scope>
    <source>
        <strain evidence="1 2">CCBAS932</strain>
    </source>
</reference>
<gene>
    <name evidence="1" type="ORF">P167DRAFT_532072</name>
</gene>
<proteinExistence type="predicted"/>
<protein>
    <submittedName>
        <fullName evidence="1">Uncharacterized protein</fullName>
    </submittedName>
</protein>
<dbReference type="AlphaFoldDB" id="A0A3N4L7B2"/>
<organism evidence="1 2">
    <name type="scientific">Morchella conica CCBAS932</name>
    <dbReference type="NCBI Taxonomy" id="1392247"/>
    <lineage>
        <taxon>Eukaryota</taxon>
        <taxon>Fungi</taxon>
        <taxon>Dikarya</taxon>
        <taxon>Ascomycota</taxon>
        <taxon>Pezizomycotina</taxon>
        <taxon>Pezizomycetes</taxon>
        <taxon>Pezizales</taxon>
        <taxon>Morchellaceae</taxon>
        <taxon>Morchella</taxon>
    </lineage>
</organism>
<dbReference type="InParanoid" id="A0A3N4L7B2"/>
<evidence type="ECO:0000313" key="2">
    <source>
        <dbReference type="Proteomes" id="UP000277580"/>
    </source>
</evidence>
<name>A0A3N4L7B2_9PEZI</name>
<evidence type="ECO:0000313" key="1">
    <source>
        <dbReference type="EMBL" id="RPB16521.1"/>
    </source>
</evidence>
<keyword evidence="2" id="KW-1185">Reference proteome</keyword>
<dbReference type="Proteomes" id="UP000277580">
    <property type="component" value="Unassembled WGS sequence"/>
</dbReference>
<sequence length="87" mass="10173">MYVRYKKAVLHNHTLLLSVASAVVTQARIRHPQDVTDFKLRINPPTSLEDFSLTVERFRIDKKSIHETGLVNYDLERRTPSTERVRP</sequence>
<dbReference type="EMBL" id="ML119108">
    <property type="protein sequence ID" value="RPB16521.1"/>
    <property type="molecule type" value="Genomic_DNA"/>
</dbReference>
<accession>A0A3N4L7B2</accession>